<dbReference type="PROSITE" id="PS51352">
    <property type="entry name" value="THIOREDOXIN_2"/>
    <property type="match status" value="1"/>
</dbReference>
<dbReference type="GO" id="GO:0016209">
    <property type="term" value="F:antioxidant activity"/>
    <property type="evidence" value="ECO:0007669"/>
    <property type="project" value="InterPro"/>
</dbReference>
<dbReference type="Pfam" id="PF00578">
    <property type="entry name" value="AhpC-TSA"/>
    <property type="match status" value="1"/>
</dbReference>
<sequence length="160" mass="17669">MRTNKLLKLVAISAVIFGAVSCKDEVASVGQKAPDIAAYDLQGNPANLENWKGTRLLIFWSETCGRCIAELKEFEKLAEENPGKVSLIAINVDSDKMDTKAVVAKRELHLPVIKDQMKITAERYQLMGTPTSFVISPEGNIQAKYEGKIPEDDLTKLFKG</sequence>
<comment type="subcellular location">
    <subcellularLocation>
        <location evidence="1">Cell envelope</location>
    </subcellularLocation>
</comment>
<dbReference type="GO" id="GO:0030313">
    <property type="term" value="C:cell envelope"/>
    <property type="evidence" value="ECO:0007669"/>
    <property type="project" value="UniProtKB-SubCell"/>
</dbReference>
<dbReference type="InterPro" id="IPR013766">
    <property type="entry name" value="Thioredoxin_domain"/>
</dbReference>
<name>A0A0M3G9W2_HAEHA</name>
<accession>A0A0M3G9W2</accession>
<reference evidence="6 7" key="1">
    <citation type="submission" date="2015-05" db="EMBL/GenBank/DDBJ databases">
        <title>Comparative analyses of the lipooligosaccharides from nottypeable Haemophilus influenzae and Haemophilus haemolyticus.</title>
        <authorList>
            <person name="Post D.M.B."/>
            <person name="Ketterer M.R."/>
            <person name="Coffin J.E."/>
            <person name="Reinders L.M."/>
            <person name="Munson R.S.Jr."/>
            <person name="Bair T.B."/>
            <person name="Murphy T.F."/>
            <person name="Foster E."/>
            <person name="Gibson B.W."/>
            <person name="Apicella M.A."/>
        </authorList>
    </citation>
    <scope>NUCLEOTIDE SEQUENCE [LARGE SCALE GENOMIC DNA]</scope>
    <source>
        <strain evidence="6 7">11P18</strain>
    </source>
</reference>
<evidence type="ECO:0000256" key="1">
    <source>
        <dbReference type="ARBA" id="ARBA00004196"/>
    </source>
</evidence>
<dbReference type="RefSeq" id="WP_046952921.1">
    <property type="nucleotide sequence ID" value="NZ_CP031238.1"/>
</dbReference>
<dbReference type="SUPFAM" id="SSF52833">
    <property type="entry name" value="Thioredoxin-like"/>
    <property type="match status" value="1"/>
</dbReference>
<dbReference type="GO" id="GO:0016491">
    <property type="term" value="F:oxidoreductase activity"/>
    <property type="evidence" value="ECO:0007669"/>
    <property type="project" value="InterPro"/>
</dbReference>
<evidence type="ECO:0000313" key="6">
    <source>
        <dbReference type="EMBL" id="KKZ59088.1"/>
    </source>
</evidence>
<dbReference type="CDD" id="cd02966">
    <property type="entry name" value="TlpA_like_family"/>
    <property type="match status" value="1"/>
</dbReference>
<dbReference type="PATRIC" id="fig|726.54.peg.629"/>
<evidence type="ECO:0000313" key="7">
    <source>
        <dbReference type="Proteomes" id="UP000034750"/>
    </source>
</evidence>
<dbReference type="PANTHER" id="PTHR42852">
    <property type="entry name" value="THIOL:DISULFIDE INTERCHANGE PROTEIN DSBE"/>
    <property type="match status" value="1"/>
</dbReference>
<evidence type="ECO:0000256" key="4">
    <source>
        <dbReference type="ARBA" id="ARBA00023284"/>
    </source>
</evidence>
<dbReference type="Gene3D" id="3.40.30.10">
    <property type="entry name" value="Glutaredoxin"/>
    <property type="match status" value="1"/>
</dbReference>
<dbReference type="InterPro" id="IPR000866">
    <property type="entry name" value="AhpC/TSA"/>
</dbReference>
<dbReference type="GO" id="GO:0017004">
    <property type="term" value="P:cytochrome complex assembly"/>
    <property type="evidence" value="ECO:0007669"/>
    <property type="project" value="UniProtKB-KW"/>
</dbReference>
<dbReference type="InterPro" id="IPR050553">
    <property type="entry name" value="Thioredoxin_ResA/DsbE_sf"/>
</dbReference>
<evidence type="ECO:0000259" key="5">
    <source>
        <dbReference type="PROSITE" id="PS51352"/>
    </source>
</evidence>
<dbReference type="InterPro" id="IPR036249">
    <property type="entry name" value="Thioredoxin-like_sf"/>
</dbReference>
<feature type="domain" description="Thioredoxin" evidence="5">
    <location>
        <begin position="27"/>
        <end position="160"/>
    </location>
</feature>
<comment type="caution">
    <text evidence="6">The sequence shown here is derived from an EMBL/GenBank/DDBJ whole genome shotgun (WGS) entry which is preliminary data.</text>
</comment>
<dbReference type="Proteomes" id="UP000034750">
    <property type="component" value="Unassembled WGS sequence"/>
</dbReference>
<keyword evidence="3" id="KW-1015">Disulfide bond</keyword>
<keyword evidence="2" id="KW-0201">Cytochrome c-type biogenesis</keyword>
<organism evidence="6 7">
    <name type="scientific">Haemophilus haemolyticus</name>
    <dbReference type="NCBI Taxonomy" id="726"/>
    <lineage>
        <taxon>Bacteria</taxon>
        <taxon>Pseudomonadati</taxon>
        <taxon>Pseudomonadota</taxon>
        <taxon>Gammaproteobacteria</taxon>
        <taxon>Pasteurellales</taxon>
        <taxon>Pasteurellaceae</taxon>
        <taxon>Haemophilus</taxon>
    </lineage>
</organism>
<protein>
    <submittedName>
        <fullName evidence="6">Thioredoxin</fullName>
    </submittedName>
</protein>
<proteinExistence type="predicted"/>
<dbReference type="EMBL" id="LCTK01000013">
    <property type="protein sequence ID" value="KKZ59088.1"/>
    <property type="molecule type" value="Genomic_DNA"/>
</dbReference>
<gene>
    <name evidence="6" type="ORF">AAX18_03150</name>
</gene>
<evidence type="ECO:0000256" key="3">
    <source>
        <dbReference type="ARBA" id="ARBA00023157"/>
    </source>
</evidence>
<dbReference type="PANTHER" id="PTHR42852:SF6">
    <property type="entry name" value="THIOL:DISULFIDE INTERCHANGE PROTEIN DSBE"/>
    <property type="match status" value="1"/>
</dbReference>
<dbReference type="PROSITE" id="PS51257">
    <property type="entry name" value="PROKAR_LIPOPROTEIN"/>
    <property type="match status" value="1"/>
</dbReference>
<dbReference type="AlphaFoldDB" id="A0A0M3G9W2"/>
<keyword evidence="4" id="KW-0676">Redox-active center</keyword>
<evidence type="ECO:0000256" key="2">
    <source>
        <dbReference type="ARBA" id="ARBA00022748"/>
    </source>
</evidence>